<dbReference type="EMBL" id="BDRX01000014">
    <property type="protein sequence ID" value="GBF90062.1"/>
    <property type="molecule type" value="Genomic_DNA"/>
</dbReference>
<feature type="transmembrane region" description="Helical" evidence="5">
    <location>
        <begin position="109"/>
        <end position="132"/>
    </location>
</feature>
<feature type="transmembrane region" description="Helical" evidence="5">
    <location>
        <begin position="44"/>
        <end position="65"/>
    </location>
</feature>
<dbReference type="AlphaFoldDB" id="A0A2V0NTR2"/>
<keyword evidence="4 5" id="KW-0472">Membrane</keyword>
<dbReference type="FunCoup" id="A0A2V0NTR2">
    <property type="interactions" value="1672"/>
</dbReference>
<proteinExistence type="predicted"/>
<feature type="transmembrane region" description="Helical" evidence="5">
    <location>
        <begin position="77"/>
        <end position="97"/>
    </location>
</feature>
<feature type="transmembrane region" description="Helical" evidence="5">
    <location>
        <begin position="306"/>
        <end position="327"/>
    </location>
</feature>
<dbReference type="PANTHER" id="PTHR11040:SF44">
    <property type="entry name" value="PROTEIN ZNTC-RELATED"/>
    <property type="match status" value="1"/>
</dbReference>
<keyword evidence="2 5" id="KW-0812">Transmembrane</keyword>
<comment type="caution">
    <text evidence="6">The sequence shown here is derived from an EMBL/GenBank/DDBJ whole genome shotgun (WGS) entry which is preliminary data.</text>
</comment>
<dbReference type="GO" id="GO:0005385">
    <property type="term" value="F:zinc ion transmembrane transporter activity"/>
    <property type="evidence" value="ECO:0007669"/>
    <property type="project" value="TreeGrafter"/>
</dbReference>
<feature type="transmembrane region" description="Helical" evidence="5">
    <location>
        <begin position="269"/>
        <end position="294"/>
    </location>
</feature>
<feature type="transmembrane region" description="Helical" evidence="5">
    <location>
        <begin position="373"/>
        <end position="394"/>
    </location>
</feature>
<keyword evidence="3 5" id="KW-1133">Transmembrane helix</keyword>
<evidence type="ECO:0000256" key="2">
    <source>
        <dbReference type="ARBA" id="ARBA00022692"/>
    </source>
</evidence>
<evidence type="ECO:0000256" key="5">
    <source>
        <dbReference type="SAM" id="Phobius"/>
    </source>
</evidence>
<dbReference type="Proteomes" id="UP000247498">
    <property type="component" value="Unassembled WGS sequence"/>
</dbReference>
<dbReference type="GO" id="GO:0005886">
    <property type="term" value="C:plasma membrane"/>
    <property type="evidence" value="ECO:0007669"/>
    <property type="project" value="TreeGrafter"/>
</dbReference>
<evidence type="ECO:0000256" key="1">
    <source>
        <dbReference type="ARBA" id="ARBA00004141"/>
    </source>
</evidence>
<sequence length="395" mass="40269">MISARRALMGLGHLSAGSHAGDEHDSDHLAGEEGHGHGTTLDLRIISIFAIAAGAALCGLPPLFMRAFQSPDSAVARVARAFAGGIILALALVHIVPEAVAELAEVVDFPIGGVTVLFGVLALVVLDSSLTAQWAPEDYKRRLREAQHAAEDSAAAAAGAAAKSLDHACPADGKAGELPPPALMSGKDVAAALGEAAAAATAGAARAPHTHACASAFAAQRWLAGGAADDSPLAGVKQKVTAYSMELGCIFHSVIIGVGVGVITTDRRLVLVLMIALVVHQGLEGLSLGAVLALTRFPTAKKVAMVLAYAVTTSIGIAIGIGVSASYDPESVLSKAVQGTLNGVSGGMLLYISMYQLIAEEFSREDLVVRPRLRLGMALALLAGAGCMCLLAIWS</sequence>
<comment type="subcellular location">
    <subcellularLocation>
        <location evidence="1">Membrane</location>
        <topology evidence="1">Multi-pass membrane protein</topology>
    </subcellularLocation>
</comment>
<evidence type="ECO:0000256" key="3">
    <source>
        <dbReference type="ARBA" id="ARBA00022989"/>
    </source>
</evidence>
<dbReference type="Pfam" id="PF02535">
    <property type="entry name" value="Zip"/>
    <property type="match status" value="1"/>
</dbReference>
<evidence type="ECO:0000313" key="7">
    <source>
        <dbReference type="Proteomes" id="UP000247498"/>
    </source>
</evidence>
<feature type="transmembrane region" description="Helical" evidence="5">
    <location>
        <begin position="243"/>
        <end position="263"/>
    </location>
</feature>
<reference evidence="6 7" key="1">
    <citation type="journal article" date="2018" name="Sci. Rep.">
        <title>Raphidocelis subcapitata (=Pseudokirchneriella subcapitata) provides an insight into genome evolution and environmental adaptations in the Sphaeropleales.</title>
        <authorList>
            <person name="Suzuki S."/>
            <person name="Yamaguchi H."/>
            <person name="Nakajima N."/>
            <person name="Kawachi M."/>
        </authorList>
    </citation>
    <scope>NUCLEOTIDE SEQUENCE [LARGE SCALE GENOMIC DNA]</scope>
    <source>
        <strain evidence="6 7">NIES-35</strain>
    </source>
</reference>
<evidence type="ECO:0000256" key="4">
    <source>
        <dbReference type="ARBA" id="ARBA00023136"/>
    </source>
</evidence>
<name>A0A2V0NTR2_9CHLO</name>
<feature type="transmembrane region" description="Helical" evidence="5">
    <location>
        <begin position="333"/>
        <end position="352"/>
    </location>
</feature>
<evidence type="ECO:0000313" key="6">
    <source>
        <dbReference type="EMBL" id="GBF90062.1"/>
    </source>
</evidence>
<gene>
    <name evidence="6" type="ORF">Rsub_02770</name>
</gene>
<dbReference type="InterPro" id="IPR003689">
    <property type="entry name" value="ZIP"/>
</dbReference>
<keyword evidence="7" id="KW-1185">Reference proteome</keyword>
<protein>
    <submittedName>
        <fullName evidence="6">Zinc-nutrition responsive transporter</fullName>
    </submittedName>
</protein>
<organism evidence="6 7">
    <name type="scientific">Raphidocelis subcapitata</name>
    <dbReference type="NCBI Taxonomy" id="307507"/>
    <lineage>
        <taxon>Eukaryota</taxon>
        <taxon>Viridiplantae</taxon>
        <taxon>Chlorophyta</taxon>
        <taxon>core chlorophytes</taxon>
        <taxon>Chlorophyceae</taxon>
        <taxon>CS clade</taxon>
        <taxon>Sphaeropleales</taxon>
        <taxon>Selenastraceae</taxon>
        <taxon>Raphidocelis</taxon>
    </lineage>
</organism>
<dbReference type="STRING" id="307507.A0A2V0NTR2"/>
<accession>A0A2V0NTR2</accession>
<dbReference type="InParanoid" id="A0A2V0NTR2"/>
<dbReference type="OrthoDB" id="448280at2759"/>
<dbReference type="PANTHER" id="PTHR11040">
    <property type="entry name" value="ZINC/IRON TRANSPORTER"/>
    <property type="match status" value="1"/>
</dbReference>